<accession>A0A220U005</accession>
<dbReference type="Proteomes" id="UP000198312">
    <property type="component" value="Chromosome"/>
</dbReference>
<dbReference type="RefSeq" id="WP_089060508.1">
    <property type="nucleotide sequence ID" value="NZ_CP022315.1"/>
</dbReference>
<sequence length="87" mass="9504">MSCGPYFDQCRKNVGRPVGIRTRDGRFHRGVIADVNNSHVFLRPLGNRNPGGFGYGLGGFGGYGGGYGRNYAVPLAYITALSLLFFW</sequence>
<protein>
    <submittedName>
        <fullName evidence="1">Uncharacterized protein</fullName>
    </submittedName>
</protein>
<proteinExistence type="predicted"/>
<evidence type="ECO:0000313" key="2">
    <source>
        <dbReference type="Proteomes" id="UP000198312"/>
    </source>
</evidence>
<dbReference type="AlphaFoldDB" id="A0A220U005"/>
<keyword evidence="2" id="KW-1185">Reference proteome</keyword>
<dbReference type="OrthoDB" id="2991597at2"/>
<dbReference type="KEGG" id="vil:CFK37_02980"/>
<evidence type="ECO:0000313" key="1">
    <source>
        <dbReference type="EMBL" id="ASK61231.1"/>
    </source>
</evidence>
<gene>
    <name evidence="1" type="ORF">CFK37_02980</name>
</gene>
<organism evidence="1 2">
    <name type="scientific">Virgibacillus phasianinus</name>
    <dbReference type="NCBI Taxonomy" id="2017483"/>
    <lineage>
        <taxon>Bacteria</taxon>
        <taxon>Bacillati</taxon>
        <taxon>Bacillota</taxon>
        <taxon>Bacilli</taxon>
        <taxon>Bacillales</taxon>
        <taxon>Bacillaceae</taxon>
        <taxon>Virgibacillus</taxon>
    </lineage>
</organism>
<dbReference type="EMBL" id="CP022315">
    <property type="protein sequence ID" value="ASK61231.1"/>
    <property type="molecule type" value="Genomic_DNA"/>
</dbReference>
<reference evidence="1 2" key="1">
    <citation type="submission" date="2017-07" db="EMBL/GenBank/DDBJ databases">
        <title>Virgibacillus sp. LM2416.</title>
        <authorList>
            <person name="Tak E.J."/>
            <person name="Bae J.-W."/>
        </authorList>
    </citation>
    <scope>NUCLEOTIDE SEQUENCE [LARGE SCALE GENOMIC DNA]</scope>
    <source>
        <strain evidence="1 2">LM2416</strain>
    </source>
</reference>
<name>A0A220U005_9BACI</name>